<dbReference type="PANTHER" id="PTHR42886">
    <property type="entry name" value="RE40534P-RELATED"/>
    <property type="match status" value="1"/>
</dbReference>
<gene>
    <name evidence="2" type="ORF">AL503_005935</name>
</gene>
<dbReference type="InterPro" id="IPR000073">
    <property type="entry name" value="AB_hydrolase_1"/>
</dbReference>
<name>A0A2K0A5Q3_STAHA</name>
<dbReference type="Gene3D" id="3.40.50.1820">
    <property type="entry name" value="alpha/beta hydrolase"/>
    <property type="match status" value="1"/>
</dbReference>
<proteinExistence type="predicted"/>
<sequence>MNRKHFKTQIYQLKNYHNEQVEVAFAGNQTSNRAIVFLHGAIMTYRIMTMFEPYFREYKMIFINCPSRGKSSSIDRNNHTLDDYSERIEDVLEQIVSSQYLEKVMVIGYSMGGMIGTRLLKFNTLPISHLVYLSSAAKITPNTSMLARLFSTDSKRDHFKDEITAIKNLPQYILKKTVYARKENGLDILSFVAPIKTIITDLIYTIKANYLPDIEEIEQFPKLLFISGKDDEIIPYTDSQSTMEQYKRYGGETKEIVYPGIGHMDFPSVLEQLPNGTVGIVDHIKDWIEDK</sequence>
<feature type="domain" description="Serine aminopeptidase S33" evidence="1">
    <location>
        <begin position="32"/>
        <end position="264"/>
    </location>
</feature>
<dbReference type="InterPro" id="IPR022742">
    <property type="entry name" value="Hydrolase_4"/>
</dbReference>
<dbReference type="PANTHER" id="PTHR42886:SF29">
    <property type="entry name" value="PUMMELIG, ISOFORM A"/>
    <property type="match status" value="1"/>
</dbReference>
<dbReference type="GO" id="GO:0016787">
    <property type="term" value="F:hydrolase activity"/>
    <property type="evidence" value="ECO:0007669"/>
    <property type="project" value="UniProtKB-KW"/>
</dbReference>
<dbReference type="Pfam" id="PF12146">
    <property type="entry name" value="Hydrolase_4"/>
    <property type="match status" value="1"/>
</dbReference>
<protein>
    <submittedName>
        <fullName evidence="2">Alpha/beta hydrolase</fullName>
    </submittedName>
</protein>
<evidence type="ECO:0000313" key="3">
    <source>
        <dbReference type="Proteomes" id="UP000053523"/>
    </source>
</evidence>
<keyword evidence="2" id="KW-0378">Hydrolase</keyword>
<dbReference type="InterPro" id="IPR029058">
    <property type="entry name" value="AB_hydrolase_fold"/>
</dbReference>
<reference evidence="2 3" key="1">
    <citation type="submission" date="2017-12" db="EMBL/GenBank/DDBJ databases">
        <title>FDA dAtabase for Regulatory Grade micrObial Sequences (FDA-ARGOS): Supporting development and validation of Infectious Disease Dx tests.</title>
        <authorList>
            <person name="Hoffmann M."/>
            <person name="Allard M."/>
            <person name="Evans P."/>
            <person name="Brown E."/>
            <person name="Tallon L."/>
            <person name="Sadzewicz L."/>
            <person name="Sengamalay N."/>
            <person name="Ott S."/>
            <person name="Godinez A."/>
            <person name="Nagaraj S."/>
            <person name="Vavikolanu K."/>
            <person name="Aluvathingal J."/>
            <person name="Nadendla S."/>
            <person name="Sichtig H."/>
        </authorList>
    </citation>
    <scope>NUCLEOTIDE SEQUENCE [LARGE SCALE GENOMIC DNA]</scope>
    <source>
        <strain evidence="2 3">FDAARGOS_148</strain>
    </source>
</reference>
<accession>A0A2K0A5Q3</accession>
<dbReference type="AlphaFoldDB" id="A0A2K0A5Q3"/>
<dbReference type="PRINTS" id="PR00111">
    <property type="entry name" value="ABHYDROLASE"/>
</dbReference>
<dbReference type="RefSeq" id="WP_037550261.1">
    <property type="nucleotide sequence ID" value="NZ_CAJCGD010000012.1"/>
</dbReference>
<dbReference type="Proteomes" id="UP000053523">
    <property type="component" value="Unassembled WGS sequence"/>
</dbReference>
<evidence type="ECO:0000259" key="1">
    <source>
        <dbReference type="Pfam" id="PF12146"/>
    </source>
</evidence>
<comment type="caution">
    <text evidence="2">The sequence shown here is derived from an EMBL/GenBank/DDBJ whole genome shotgun (WGS) entry which is preliminary data.</text>
</comment>
<dbReference type="SUPFAM" id="SSF53474">
    <property type="entry name" value="alpha/beta-Hydrolases"/>
    <property type="match status" value="1"/>
</dbReference>
<dbReference type="EMBL" id="LORN02000015">
    <property type="protein sequence ID" value="PNN20347.1"/>
    <property type="molecule type" value="Genomic_DNA"/>
</dbReference>
<evidence type="ECO:0000313" key="2">
    <source>
        <dbReference type="EMBL" id="PNN20347.1"/>
    </source>
</evidence>
<organism evidence="2 3">
    <name type="scientific">Staphylococcus haemolyticus</name>
    <dbReference type="NCBI Taxonomy" id="1283"/>
    <lineage>
        <taxon>Bacteria</taxon>
        <taxon>Bacillati</taxon>
        <taxon>Bacillota</taxon>
        <taxon>Bacilli</taxon>
        <taxon>Bacillales</taxon>
        <taxon>Staphylococcaceae</taxon>
        <taxon>Staphylococcus</taxon>
    </lineage>
</organism>